<sequence>MNPLKLYAVVLGGAAEKSNTELHDVVFAVGATIEDCYFQLLDKWFGLPHKMHIDSYMELDIVDGYEVSLDKKKNLDQDKKLFFINLGAYKEGDFMEHHANTFLVGRLATEIKKRAKEKLLNGFDQVHKDDLYEVDDMIAIDHLNGYHVYLTPTDKKEKLEPKNGYHVLPKKIVEEFLKKKK</sequence>
<dbReference type="InterPro" id="IPR011440">
    <property type="entry name" value="DUF1543"/>
</dbReference>
<proteinExistence type="predicted"/>
<gene>
    <name evidence="2" type="ORF">SAMN05661096_01434</name>
</gene>
<dbReference type="STRING" id="1028.SAMN05661096_01434"/>
<evidence type="ECO:0000313" key="3">
    <source>
        <dbReference type="Proteomes" id="UP000193804"/>
    </source>
</evidence>
<dbReference type="EMBL" id="FXAW01000002">
    <property type="protein sequence ID" value="SMG23955.1"/>
    <property type="molecule type" value="Genomic_DNA"/>
</dbReference>
<keyword evidence="3" id="KW-1185">Reference proteome</keyword>
<name>A0A1X7J8I2_9BACT</name>
<dbReference type="RefSeq" id="WP_085516368.1">
    <property type="nucleotide sequence ID" value="NZ_FXAW01000002.1"/>
</dbReference>
<protein>
    <recommendedName>
        <fullName evidence="1">DUF1543 domain-containing protein</fullName>
    </recommendedName>
</protein>
<feature type="domain" description="DUF1543" evidence="1">
    <location>
        <begin position="95"/>
        <end position="137"/>
    </location>
</feature>
<feature type="domain" description="DUF1543" evidence="1">
    <location>
        <begin position="18"/>
        <end position="69"/>
    </location>
</feature>
<reference evidence="3" key="1">
    <citation type="submission" date="2017-04" db="EMBL/GenBank/DDBJ databases">
        <authorList>
            <person name="Varghese N."/>
            <person name="Submissions S."/>
        </authorList>
    </citation>
    <scope>NUCLEOTIDE SEQUENCE [LARGE SCALE GENOMIC DNA]</scope>
    <source>
        <strain evidence="3">DSM 4125</strain>
    </source>
</reference>
<dbReference type="OrthoDB" id="850243at2"/>
<evidence type="ECO:0000313" key="2">
    <source>
        <dbReference type="EMBL" id="SMG23955.1"/>
    </source>
</evidence>
<organism evidence="2 3">
    <name type="scientific">Marivirga sericea</name>
    <dbReference type="NCBI Taxonomy" id="1028"/>
    <lineage>
        <taxon>Bacteria</taxon>
        <taxon>Pseudomonadati</taxon>
        <taxon>Bacteroidota</taxon>
        <taxon>Cytophagia</taxon>
        <taxon>Cytophagales</taxon>
        <taxon>Marivirgaceae</taxon>
        <taxon>Marivirga</taxon>
    </lineage>
</organism>
<evidence type="ECO:0000259" key="1">
    <source>
        <dbReference type="Pfam" id="PF07566"/>
    </source>
</evidence>
<dbReference type="AlphaFoldDB" id="A0A1X7J8I2"/>
<dbReference type="Pfam" id="PF07566">
    <property type="entry name" value="DUF1543"/>
    <property type="match status" value="2"/>
</dbReference>
<dbReference type="Gene3D" id="3.10.20.10">
    <property type="match status" value="2"/>
</dbReference>
<dbReference type="Proteomes" id="UP000193804">
    <property type="component" value="Unassembled WGS sequence"/>
</dbReference>
<accession>A0A1X7J8I2</accession>